<dbReference type="Proteomes" id="UP000634647">
    <property type="component" value="Unassembled WGS sequence"/>
</dbReference>
<reference evidence="2" key="3">
    <citation type="submission" date="2023-06" db="EMBL/GenBank/DDBJ databases">
        <authorList>
            <person name="Sun Q."/>
            <person name="Zhou Y."/>
        </authorList>
    </citation>
    <scope>NUCLEOTIDE SEQUENCE</scope>
    <source>
        <strain evidence="2">CGMCC 1.10859</strain>
    </source>
</reference>
<proteinExistence type="predicted"/>
<gene>
    <name evidence="2" type="ORF">GCM10008024_02740</name>
    <name evidence="3" type="ORF">SAMN05444006_101274</name>
</gene>
<reference evidence="2" key="1">
    <citation type="journal article" date="2014" name="Int. J. Syst. Evol. Microbiol.">
        <title>Complete genome sequence of Corynebacterium casei LMG S-19264T (=DSM 44701T), isolated from a smear-ripened cheese.</title>
        <authorList>
            <consortium name="US DOE Joint Genome Institute (JGI-PGF)"/>
            <person name="Walter F."/>
            <person name="Albersmeier A."/>
            <person name="Kalinowski J."/>
            <person name="Ruckert C."/>
        </authorList>
    </citation>
    <scope>NUCLEOTIDE SEQUENCE</scope>
    <source>
        <strain evidence="2">CGMCC 1.10859</strain>
    </source>
</reference>
<dbReference type="Proteomes" id="UP000199541">
    <property type="component" value="Unassembled WGS sequence"/>
</dbReference>
<evidence type="ECO:0000256" key="1">
    <source>
        <dbReference type="SAM" id="MobiDB-lite"/>
    </source>
</evidence>
<name>A0AAN4UNA6_9RHOB</name>
<protein>
    <submittedName>
        <fullName evidence="2">Uncharacterized protein</fullName>
    </submittedName>
</protein>
<keyword evidence="4" id="KW-1185">Reference proteome</keyword>
<dbReference type="EMBL" id="BNAB01000001">
    <property type="protein sequence ID" value="GHD98595.1"/>
    <property type="molecule type" value="Genomic_DNA"/>
</dbReference>
<reference evidence="3 4" key="2">
    <citation type="submission" date="2016-10" db="EMBL/GenBank/DDBJ databases">
        <authorList>
            <person name="Varghese N."/>
            <person name="Submissions S."/>
        </authorList>
    </citation>
    <scope>NUCLEOTIDE SEQUENCE [LARGE SCALE GENOMIC DNA]</scope>
    <source>
        <strain evidence="3 4">DSM 24802</strain>
    </source>
</reference>
<comment type="caution">
    <text evidence="2">The sequence shown here is derived from an EMBL/GenBank/DDBJ whole genome shotgun (WGS) entry which is preliminary data.</text>
</comment>
<accession>A0AAN4UNA6</accession>
<evidence type="ECO:0000313" key="5">
    <source>
        <dbReference type="Proteomes" id="UP000634647"/>
    </source>
</evidence>
<evidence type="ECO:0000313" key="2">
    <source>
        <dbReference type="EMBL" id="GHD98595.1"/>
    </source>
</evidence>
<dbReference type="RefSeq" id="WP_035843263.1">
    <property type="nucleotide sequence ID" value="NZ_BNAB01000001.1"/>
</dbReference>
<feature type="region of interest" description="Disordered" evidence="1">
    <location>
        <begin position="35"/>
        <end position="56"/>
    </location>
</feature>
<dbReference type="AlphaFoldDB" id="A0AAN4UNA6"/>
<evidence type="ECO:0000313" key="3">
    <source>
        <dbReference type="EMBL" id="SDW10218.1"/>
    </source>
</evidence>
<sequence>MSDMIPPRSSPIPAEIYGTSRGLFYLLGVRPDAEAAPAAPQVPPPGVDPAPSSATAPPATALLAQVQMADMFCFRL</sequence>
<dbReference type="EMBL" id="FNOB01000001">
    <property type="protein sequence ID" value="SDW10218.1"/>
    <property type="molecule type" value="Genomic_DNA"/>
</dbReference>
<evidence type="ECO:0000313" key="4">
    <source>
        <dbReference type="Proteomes" id="UP000199541"/>
    </source>
</evidence>
<organism evidence="2 5">
    <name type="scientific">Allgaiera indica</name>
    <dbReference type="NCBI Taxonomy" id="765699"/>
    <lineage>
        <taxon>Bacteria</taxon>
        <taxon>Pseudomonadati</taxon>
        <taxon>Pseudomonadota</taxon>
        <taxon>Alphaproteobacteria</taxon>
        <taxon>Rhodobacterales</taxon>
        <taxon>Paracoccaceae</taxon>
        <taxon>Allgaiera</taxon>
    </lineage>
</organism>